<dbReference type="GO" id="GO:0030288">
    <property type="term" value="C:outer membrane-bounded periplasmic space"/>
    <property type="evidence" value="ECO:0007669"/>
    <property type="project" value="InterPro"/>
</dbReference>
<organism evidence="7 8">
    <name type="scientific">Pikeienuella piscinae</name>
    <dbReference type="NCBI Taxonomy" id="2748098"/>
    <lineage>
        <taxon>Bacteria</taxon>
        <taxon>Pseudomonadati</taxon>
        <taxon>Pseudomonadota</taxon>
        <taxon>Alphaproteobacteria</taxon>
        <taxon>Rhodobacterales</taxon>
        <taxon>Paracoccaceae</taxon>
        <taxon>Pikeienuella</taxon>
    </lineage>
</organism>
<feature type="chain" id="PRO_5029512368" evidence="6">
    <location>
        <begin position="26"/>
        <end position="334"/>
    </location>
</feature>
<evidence type="ECO:0000256" key="4">
    <source>
        <dbReference type="ARBA" id="ARBA00022729"/>
    </source>
</evidence>
<evidence type="ECO:0000256" key="2">
    <source>
        <dbReference type="ARBA" id="ARBA00009023"/>
    </source>
</evidence>
<dbReference type="Gene3D" id="3.40.190.170">
    <property type="entry name" value="Bacterial extracellular solute-binding protein, family 7"/>
    <property type="match status" value="1"/>
</dbReference>
<name>A0A7M3T7E3_9RHOB</name>
<feature type="signal peptide" evidence="6">
    <location>
        <begin position="1"/>
        <end position="25"/>
    </location>
</feature>
<evidence type="ECO:0000256" key="1">
    <source>
        <dbReference type="ARBA" id="ARBA00004418"/>
    </source>
</evidence>
<protein>
    <submittedName>
        <fullName evidence="7">DctP family TRAP transporter solute-binding subunit</fullName>
    </submittedName>
</protein>
<keyword evidence="4 6" id="KW-0732">Signal</keyword>
<sequence>MRSTGAIAGALALLSSVSLSGAAEAQEYSFRMAIGDPIISTVAIGAEKFAEIVTEKTDGDVEIEIFPDGILFGGDQNAAVNQLGDGALDMVILSSNVFASFEPRMNAMSLPYLFSDYGELEKYMKGEPGQTLLSSLDRLGIKGLAMMLRTFRHVTTSDRVITKVDDLKGLKLRVPNNQLFVKFFKEVGANPTPMAFTEVYTALQLGAIDGQENPVEIPLSNRFYEVQKHLNLTGHIGDAYILAVNKDLWDGLPPELQEIMQESALEAAEYKGNYDRQEEARMIEELKEKGMEVHELDPEEKEKLKKISLALYPEFEALVGAEFMQESLKFLGRN</sequence>
<dbReference type="PANTHER" id="PTHR33376:SF7">
    <property type="entry name" value="C4-DICARBOXYLATE-BINDING PROTEIN DCTB"/>
    <property type="match status" value="1"/>
</dbReference>
<dbReference type="AlphaFoldDB" id="A0A7M3T7E3"/>
<keyword evidence="3" id="KW-0813">Transport</keyword>
<dbReference type="SUPFAM" id="SSF53850">
    <property type="entry name" value="Periplasmic binding protein-like II"/>
    <property type="match status" value="1"/>
</dbReference>
<dbReference type="NCBIfam" id="NF037995">
    <property type="entry name" value="TRAP_S1"/>
    <property type="match status" value="1"/>
</dbReference>
<evidence type="ECO:0000313" key="8">
    <source>
        <dbReference type="Proteomes" id="UP000503336"/>
    </source>
</evidence>
<evidence type="ECO:0000256" key="3">
    <source>
        <dbReference type="ARBA" id="ARBA00022448"/>
    </source>
</evidence>
<evidence type="ECO:0000256" key="5">
    <source>
        <dbReference type="ARBA" id="ARBA00022764"/>
    </source>
</evidence>
<evidence type="ECO:0000256" key="6">
    <source>
        <dbReference type="SAM" id="SignalP"/>
    </source>
</evidence>
<keyword evidence="5" id="KW-0574">Periplasm</keyword>
<proteinExistence type="inferred from homology"/>
<dbReference type="InterPro" id="IPR038404">
    <property type="entry name" value="TRAP_DctP_sf"/>
</dbReference>
<comment type="subcellular location">
    <subcellularLocation>
        <location evidence="1">Periplasm</location>
    </subcellularLocation>
</comment>
<dbReference type="KEGG" id="hdh:G5B40_14985"/>
<dbReference type="Proteomes" id="UP000503336">
    <property type="component" value="Chromosome"/>
</dbReference>
<dbReference type="InterPro" id="IPR018389">
    <property type="entry name" value="DctP_fam"/>
</dbReference>
<dbReference type="NCBIfam" id="TIGR00787">
    <property type="entry name" value="dctP"/>
    <property type="match status" value="1"/>
</dbReference>
<dbReference type="Pfam" id="PF03480">
    <property type="entry name" value="DctP"/>
    <property type="match status" value="1"/>
</dbReference>
<dbReference type="InterPro" id="IPR004682">
    <property type="entry name" value="TRAP_DctP"/>
</dbReference>
<evidence type="ECO:0000313" key="7">
    <source>
        <dbReference type="EMBL" id="QIE57924.1"/>
    </source>
</evidence>
<gene>
    <name evidence="7" type="ORF">G5B40_14985</name>
</gene>
<comment type="similarity">
    <text evidence="2">Belongs to the bacterial solute-binding protein 7 family.</text>
</comment>
<dbReference type="EMBL" id="CP049056">
    <property type="protein sequence ID" value="QIE57924.1"/>
    <property type="molecule type" value="Genomic_DNA"/>
</dbReference>
<accession>A0A7M3T7E3</accession>
<keyword evidence="8" id="KW-1185">Reference proteome</keyword>
<dbReference type="GO" id="GO:0055085">
    <property type="term" value="P:transmembrane transport"/>
    <property type="evidence" value="ECO:0007669"/>
    <property type="project" value="InterPro"/>
</dbReference>
<dbReference type="PANTHER" id="PTHR33376">
    <property type="match status" value="1"/>
</dbReference>
<dbReference type="PIRSF" id="PIRSF006470">
    <property type="entry name" value="DctB"/>
    <property type="match status" value="1"/>
</dbReference>
<reference evidence="7 8" key="1">
    <citation type="submission" date="2020-02" db="EMBL/GenBank/DDBJ databases">
        <title>complete genome sequence of Rhodobacteraceae bacterium.</title>
        <authorList>
            <person name="Park J."/>
            <person name="Kim Y.-S."/>
            <person name="Kim K.-H."/>
        </authorList>
    </citation>
    <scope>NUCLEOTIDE SEQUENCE [LARGE SCALE GENOMIC DNA]</scope>
    <source>
        <strain evidence="7 8">RR4-56</strain>
    </source>
</reference>